<evidence type="ECO:0000256" key="5">
    <source>
        <dbReference type="ARBA" id="ARBA00023242"/>
    </source>
</evidence>
<dbReference type="Pfam" id="PF08159">
    <property type="entry name" value="NUC153"/>
    <property type="match status" value="1"/>
</dbReference>
<dbReference type="GO" id="GO:0030686">
    <property type="term" value="C:90S preribosome"/>
    <property type="evidence" value="ECO:0007669"/>
    <property type="project" value="TreeGrafter"/>
</dbReference>
<name>A0A812BL85_ACAPH</name>
<dbReference type="PANTHER" id="PTHR14927">
    <property type="entry name" value="NUCLEOLAR PROTEIN 10"/>
    <property type="match status" value="1"/>
</dbReference>
<dbReference type="GO" id="GO:0000462">
    <property type="term" value="P:maturation of SSU-rRNA from tricistronic rRNA transcript (SSU-rRNA, 5.8S rRNA, LSU-rRNA)"/>
    <property type="evidence" value="ECO:0007669"/>
    <property type="project" value="TreeGrafter"/>
</dbReference>
<evidence type="ECO:0000256" key="2">
    <source>
        <dbReference type="ARBA" id="ARBA00005264"/>
    </source>
</evidence>
<accession>A0A812BL85</accession>
<evidence type="ECO:0000259" key="9">
    <source>
        <dbReference type="Pfam" id="PF23098"/>
    </source>
</evidence>
<dbReference type="GO" id="GO:0032040">
    <property type="term" value="C:small-subunit processome"/>
    <property type="evidence" value="ECO:0007669"/>
    <property type="project" value="TreeGrafter"/>
</dbReference>
<dbReference type="Gene3D" id="2.130.10.10">
    <property type="entry name" value="YVTN repeat-like/Quinoprotein amine dehydrogenase"/>
    <property type="match status" value="1"/>
</dbReference>
<feature type="domain" description="Nucleolar protein 10-like second" evidence="8">
    <location>
        <begin position="369"/>
        <end position="416"/>
    </location>
</feature>
<comment type="similarity">
    <text evidence="2">Belongs to the WD repeat NOL10/ENP2 family.</text>
</comment>
<dbReference type="InterPro" id="IPR056550">
    <property type="entry name" value="NOL10_2nd"/>
</dbReference>
<feature type="domain" description="NUC153" evidence="7">
    <location>
        <begin position="484"/>
        <end position="510"/>
    </location>
</feature>
<dbReference type="PANTHER" id="PTHR14927:SF0">
    <property type="entry name" value="NUCLEOLAR PROTEIN 10"/>
    <property type="match status" value="1"/>
</dbReference>
<proteinExistence type="inferred from homology"/>
<dbReference type="AlphaFoldDB" id="A0A812BL85"/>
<dbReference type="InterPro" id="IPR015943">
    <property type="entry name" value="WD40/YVTN_repeat-like_dom_sf"/>
</dbReference>
<keyword evidence="11" id="KW-1185">Reference proteome</keyword>
<evidence type="ECO:0000259" key="7">
    <source>
        <dbReference type="Pfam" id="PF08159"/>
    </source>
</evidence>
<feature type="compositionally biased region" description="Basic and acidic residues" evidence="6">
    <location>
        <begin position="557"/>
        <end position="566"/>
    </location>
</feature>
<sequence>MQVSYANEVKIYNLSAGKSLPEWLTDRKKRQLQKNDLDIRQRIELIQDLEMPSVSSTIEATPDGSAIYVTGAYKPRVRCYELSNLSLKFERGLDLEVVKTKVLSDDYSKVVFLQVDRHIEFHNQAGIYYRTRIPKFGRDMSYHTPSCDMYIVGASSQIYRLNLELGRFMTPFQTDALELNCCELNPEHHLFTCGTTGGMVECWDPRTKKRAGILDCALNKHVKQMNINDIPAVTSLKYQNALHFGVGTSTGHVLLYDLRSSQPLLVKDHNYDLPIKSLHFQQEENLVLSMDSKILRLWNQHTGKAYTAIEPGVPLTALTVYPKSGLIFIANEAPKVLVYFLPSIGTAPKWCSFLDNLTEELEENKTETVYDDYKFVTRRELDDLGLTHLIGSKMLRAYMHGFFLDIRLYHKAKALTEPFAYENYKKEKVRAVIEKNRASRVKIGKLPKVNKDLARKLMENEEKIPTSTAKLSKEEEKASGLLKDKRFESMFTDPNFQIDRESSEYHLINPLVSKLDRVKAKKERQRQMVQKQFEPVKEDLLEGRASEESSSEDSEEDEKRMRVELKKAHRKIRERNKNTEEEVEEEKLVADEKTNKRKPDNKPRFYQIKEGDDILSKRKKKNKKTLSERLASNESQPQVQTGIPKGHMEMTFTFKNDDKETSEKDKAKMHHLERKKIRRTAHEITRTFKNKPKDRFLVDCPGECCKEAATPAHMSCRFILRPVRGLSSTLPKVNNFFSQRNIVILGGAGMPNLSSKRLRIVDIFSLVCGRSCAHVLTTARCSTVYSFVRATMGN</sequence>
<evidence type="ECO:0000256" key="3">
    <source>
        <dbReference type="ARBA" id="ARBA00022574"/>
    </source>
</evidence>
<feature type="region of interest" description="Disordered" evidence="6">
    <location>
        <begin position="526"/>
        <end position="642"/>
    </location>
</feature>
<dbReference type="InterPro" id="IPR040382">
    <property type="entry name" value="NOL10/Enp2"/>
</dbReference>
<keyword evidence="5" id="KW-0539">Nucleus</keyword>
<feature type="domain" description="Nucleolar protein 10-like N-terminal" evidence="9">
    <location>
        <begin position="1"/>
        <end position="366"/>
    </location>
</feature>
<dbReference type="InterPro" id="IPR012580">
    <property type="entry name" value="NUC153"/>
</dbReference>
<dbReference type="Pfam" id="PF23097">
    <property type="entry name" value="NOL10_2nd"/>
    <property type="match status" value="1"/>
</dbReference>
<evidence type="ECO:0000256" key="1">
    <source>
        <dbReference type="ARBA" id="ARBA00004604"/>
    </source>
</evidence>
<organism evidence="10 11">
    <name type="scientific">Acanthosepion pharaonis</name>
    <name type="common">Pharaoh cuttlefish</name>
    <name type="synonym">Sepia pharaonis</name>
    <dbReference type="NCBI Taxonomy" id="158019"/>
    <lineage>
        <taxon>Eukaryota</taxon>
        <taxon>Metazoa</taxon>
        <taxon>Spiralia</taxon>
        <taxon>Lophotrochozoa</taxon>
        <taxon>Mollusca</taxon>
        <taxon>Cephalopoda</taxon>
        <taxon>Coleoidea</taxon>
        <taxon>Decapodiformes</taxon>
        <taxon>Sepiida</taxon>
        <taxon>Sepiina</taxon>
        <taxon>Sepiidae</taxon>
        <taxon>Acanthosepion</taxon>
    </lineage>
</organism>
<gene>
    <name evidence="10" type="ORF">SPHA_18785</name>
</gene>
<dbReference type="SUPFAM" id="SSF50978">
    <property type="entry name" value="WD40 repeat-like"/>
    <property type="match status" value="1"/>
</dbReference>
<dbReference type="InterPro" id="IPR036322">
    <property type="entry name" value="WD40_repeat_dom_sf"/>
</dbReference>
<feature type="compositionally biased region" description="Polar residues" evidence="6">
    <location>
        <begin position="630"/>
        <end position="641"/>
    </location>
</feature>
<feature type="compositionally biased region" description="Basic and acidic residues" evidence="6">
    <location>
        <begin position="575"/>
        <end position="616"/>
    </location>
</feature>
<evidence type="ECO:0000313" key="10">
    <source>
        <dbReference type="EMBL" id="CAE1232968.1"/>
    </source>
</evidence>
<keyword evidence="3" id="KW-0853">WD repeat</keyword>
<dbReference type="Pfam" id="PF23098">
    <property type="entry name" value="Beta-prop_NOL10_N"/>
    <property type="match status" value="1"/>
</dbReference>
<evidence type="ECO:0000256" key="4">
    <source>
        <dbReference type="ARBA" id="ARBA00022737"/>
    </source>
</evidence>
<feature type="compositionally biased region" description="Basic and acidic residues" evidence="6">
    <location>
        <begin position="534"/>
        <end position="547"/>
    </location>
</feature>
<dbReference type="InterPro" id="IPR056551">
    <property type="entry name" value="Beta-prop_NOL10_N"/>
</dbReference>
<reference evidence="10" key="1">
    <citation type="submission" date="2021-01" db="EMBL/GenBank/DDBJ databases">
        <authorList>
            <person name="Li R."/>
            <person name="Bekaert M."/>
        </authorList>
    </citation>
    <scope>NUCLEOTIDE SEQUENCE</scope>
    <source>
        <strain evidence="10">Farmed</strain>
    </source>
</reference>
<keyword evidence="4" id="KW-0677">Repeat</keyword>
<evidence type="ECO:0000256" key="6">
    <source>
        <dbReference type="SAM" id="MobiDB-lite"/>
    </source>
</evidence>
<dbReference type="Proteomes" id="UP000597762">
    <property type="component" value="Unassembled WGS sequence"/>
</dbReference>
<dbReference type="OrthoDB" id="273340at2759"/>
<comment type="subcellular location">
    <subcellularLocation>
        <location evidence="1">Nucleus</location>
        <location evidence="1">Nucleolus</location>
    </subcellularLocation>
</comment>
<dbReference type="EMBL" id="CAHIKZ030000679">
    <property type="protein sequence ID" value="CAE1232968.1"/>
    <property type="molecule type" value="Genomic_DNA"/>
</dbReference>
<protein>
    <submittedName>
        <fullName evidence="10">NOL10</fullName>
    </submittedName>
</protein>
<evidence type="ECO:0000313" key="11">
    <source>
        <dbReference type="Proteomes" id="UP000597762"/>
    </source>
</evidence>
<comment type="caution">
    <text evidence="10">The sequence shown here is derived from an EMBL/GenBank/DDBJ whole genome shotgun (WGS) entry which is preliminary data.</text>
</comment>
<evidence type="ECO:0000259" key="8">
    <source>
        <dbReference type="Pfam" id="PF23097"/>
    </source>
</evidence>